<keyword evidence="3 14" id="KW-0813">Transport</keyword>
<evidence type="ECO:0000256" key="11">
    <source>
        <dbReference type="ARBA" id="ARBA00023136"/>
    </source>
</evidence>
<evidence type="ECO:0000256" key="15">
    <source>
        <dbReference type="PROSITE-ProRule" id="PRU10144"/>
    </source>
</evidence>
<dbReference type="InterPro" id="IPR011662">
    <property type="entry name" value="Secretin/TonB_short_N"/>
</dbReference>
<keyword evidence="7" id="KW-0732">Signal</keyword>
<evidence type="ECO:0000256" key="10">
    <source>
        <dbReference type="ARBA" id="ARBA00023077"/>
    </source>
</evidence>
<keyword evidence="11 14" id="KW-0472">Membrane</keyword>
<evidence type="ECO:0000256" key="4">
    <source>
        <dbReference type="ARBA" id="ARBA00022452"/>
    </source>
</evidence>
<dbReference type="GO" id="GO:0015891">
    <property type="term" value="P:siderophore transport"/>
    <property type="evidence" value="ECO:0007669"/>
    <property type="project" value="InterPro"/>
</dbReference>
<dbReference type="RefSeq" id="WP_070068995.1">
    <property type="nucleotide sequence ID" value="NZ_MKKK01000007.1"/>
</dbReference>
<dbReference type="SMART" id="SM00965">
    <property type="entry name" value="STN"/>
    <property type="match status" value="1"/>
</dbReference>
<dbReference type="PANTHER" id="PTHR32552:SF74">
    <property type="entry name" value="HYDROXAMATE SIDEROPHORE RECEPTOR FHUE"/>
    <property type="match status" value="1"/>
</dbReference>
<dbReference type="NCBIfam" id="TIGR01783">
    <property type="entry name" value="TonB-siderophor"/>
    <property type="match status" value="1"/>
</dbReference>
<dbReference type="PROSITE" id="PS52016">
    <property type="entry name" value="TONB_DEPENDENT_REC_3"/>
    <property type="match status" value="1"/>
</dbReference>
<evidence type="ECO:0000256" key="1">
    <source>
        <dbReference type="ARBA" id="ARBA00004571"/>
    </source>
</evidence>
<evidence type="ECO:0000256" key="2">
    <source>
        <dbReference type="ARBA" id="ARBA00009810"/>
    </source>
</evidence>
<comment type="subcellular location">
    <subcellularLocation>
        <location evidence="1 14">Cell outer membrane</location>
        <topology evidence="1 14">Multi-pass membrane protein</topology>
    </subcellularLocation>
</comment>
<dbReference type="InterPro" id="IPR037066">
    <property type="entry name" value="Plug_dom_sf"/>
</dbReference>
<keyword evidence="12 18" id="KW-0675">Receptor</keyword>
<protein>
    <submittedName>
        <fullName evidence="18">TonB-dependent receptor</fullName>
    </submittedName>
</protein>
<evidence type="ECO:0000256" key="12">
    <source>
        <dbReference type="ARBA" id="ARBA00023170"/>
    </source>
</evidence>
<gene>
    <name evidence="18" type="ORF">BJI46_09250</name>
</gene>
<dbReference type="InterPro" id="IPR000531">
    <property type="entry name" value="Beta-barrel_TonB"/>
</dbReference>
<evidence type="ECO:0000313" key="18">
    <source>
        <dbReference type="EMBL" id="OEY97531.1"/>
    </source>
</evidence>
<proteinExistence type="inferred from homology"/>
<accession>A0A1E7RDX0</accession>
<evidence type="ECO:0000256" key="9">
    <source>
        <dbReference type="ARBA" id="ARBA00023065"/>
    </source>
</evidence>
<evidence type="ECO:0000313" key="19">
    <source>
        <dbReference type="Proteomes" id="UP000185895"/>
    </source>
</evidence>
<feature type="domain" description="Secretin/TonB short N-terminal" evidence="17">
    <location>
        <begin position="64"/>
        <end position="114"/>
    </location>
</feature>
<dbReference type="PROSITE" id="PS01156">
    <property type="entry name" value="TONB_DEPENDENT_REC_2"/>
    <property type="match status" value="1"/>
</dbReference>
<dbReference type="InterPro" id="IPR039426">
    <property type="entry name" value="TonB-dep_rcpt-like"/>
</dbReference>
<evidence type="ECO:0000256" key="16">
    <source>
        <dbReference type="RuleBase" id="RU003357"/>
    </source>
</evidence>
<dbReference type="InterPro" id="IPR036942">
    <property type="entry name" value="Beta-barrel_TonB_sf"/>
</dbReference>
<evidence type="ECO:0000256" key="6">
    <source>
        <dbReference type="ARBA" id="ARBA00022692"/>
    </source>
</evidence>
<dbReference type="InterPro" id="IPR010917">
    <property type="entry name" value="TonB_rcpt_CS"/>
</dbReference>
<keyword evidence="10 16" id="KW-0798">TonB box</keyword>
<dbReference type="Pfam" id="PF00593">
    <property type="entry name" value="TonB_dep_Rec_b-barrel"/>
    <property type="match status" value="1"/>
</dbReference>
<evidence type="ECO:0000256" key="13">
    <source>
        <dbReference type="ARBA" id="ARBA00023237"/>
    </source>
</evidence>
<dbReference type="SUPFAM" id="SSF56935">
    <property type="entry name" value="Porins"/>
    <property type="match status" value="1"/>
</dbReference>
<dbReference type="GO" id="GO:0009279">
    <property type="term" value="C:cell outer membrane"/>
    <property type="evidence" value="ECO:0007669"/>
    <property type="project" value="UniProtKB-SubCell"/>
</dbReference>
<dbReference type="CDD" id="cd01347">
    <property type="entry name" value="ligand_gated_channel"/>
    <property type="match status" value="1"/>
</dbReference>
<dbReference type="Gene3D" id="2.40.170.20">
    <property type="entry name" value="TonB-dependent receptor, beta-barrel domain"/>
    <property type="match status" value="1"/>
</dbReference>
<sequence length="844" mass="92523">MKKQQSSQKTLLKPLALSIHLAIGVGVLLSTPIAIANTVQVKNYQISASSLNLVLNQFAAQAGIAIAMDGKQLSKIQSAGLKGNYSVDEGFAEILQGTNLQAQKQATGYVITIKTTQSQKKPEPKYIGELKQIDVNAKGNYRNTDGVSILPAITVHAAQNTTEGTGSYTTGKMNSATKLNLSMKETPQSVSILTRSQIDDLGLTTLDDAVQNITGLVTQSGYYVGDSGSFSARGFAISNLNVDGLTLDTGANGTFNADNDSLDIYDRIEVVRGATGLTTGAGTPSATINLVRKRPTTETQGTVSISAGSWNNYRASVDVGGALNADKTIRARAVVAAQDKDQFYDNADASNYQLYGIVEADLSSNLLATLGVHYRKVDNKGGTQSLPNHTDGSFFNISRKTNLSNDFDFWKQEDLSIFSDLTYTFANDWKLKFAGNWKRPEQDILFSTQTGSGSLYANNAVGGSPFYQSVQHYKLDNKADSYELTLNGDYNLFNRSHELIVGANYREKHNKNWGGWSTDSWTTSAPTVNPYDWDSSIISRPDIDLTRWNIDTKTRQTGLYTATRLSVTDHLKFILGSRFNWYKSENLRAHTSYDEKGEITPYAGVVFDLNPQHSIYASWTEIFEPQSDVDRNRNQLKPITGTNYELGLKGEYFDGQLNASIATFLIEQQNRAVNDLSGPNPCAGSTSYCKRASGEVESKGFETEISGALTDRWQVTAGYTYVKTKYSKDVDSTIVGTIFNPSLPRQQFKLSTSYRLPGQWEKLRIGGSIYAQTATQATDNELIKQGGYALVSLNGAYQLNSNVDIQLNINNLLDKTYYTGLGWGSAGTAYGTPRNVMATLKYRF</sequence>
<dbReference type="InterPro" id="IPR012910">
    <property type="entry name" value="Plug_dom"/>
</dbReference>
<dbReference type="FunFam" id="2.170.130.10:FF:000010">
    <property type="entry name" value="Ferripyoverdine receptor"/>
    <property type="match status" value="1"/>
</dbReference>
<name>A0A1E7RDX0_9GAMM</name>
<evidence type="ECO:0000256" key="3">
    <source>
        <dbReference type="ARBA" id="ARBA00022448"/>
    </source>
</evidence>
<evidence type="ECO:0000259" key="17">
    <source>
        <dbReference type="SMART" id="SM00965"/>
    </source>
</evidence>
<feature type="short sequence motif" description="TonB C-terminal box" evidence="15">
    <location>
        <begin position="827"/>
        <end position="844"/>
    </location>
</feature>
<dbReference type="Proteomes" id="UP000185895">
    <property type="component" value="Unassembled WGS sequence"/>
</dbReference>
<evidence type="ECO:0000256" key="14">
    <source>
        <dbReference type="PROSITE-ProRule" id="PRU01360"/>
    </source>
</evidence>
<reference evidence="18 19" key="1">
    <citation type="submission" date="2016-09" db="EMBL/GenBank/DDBJ databases">
        <authorList>
            <person name="Capua I."/>
            <person name="De Benedictis P."/>
            <person name="Joannis T."/>
            <person name="Lombin L.H."/>
            <person name="Cattoli G."/>
        </authorList>
    </citation>
    <scope>NUCLEOTIDE SEQUENCE [LARGE SCALE GENOMIC DNA]</scope>
    <source>
        <strain evidence="18 19">ANC 4671</strain>
    </source>
</reference>
<dbReference type="Gene3D" id="2.170.130.10">
    <property type="entry name" value="TonB-dependent receptor, plug domain"/>
    <property type="match status" value="1"/>
</dbReference>
<dbReference type="AlphaFoldDB" id="A0A1E7RDX0"/>
<keyword evidence="8" id="KW-0408">Iron</keyword>
<dbReference type="InterPro" id="IPR010105">
    <property type="entry name" value="TonB_sidphr_rcpt"/>
</dbReference>
<keyword evidence="4 14" id="KW-1134">Transmembrane beta strand</keyword>
<dbReference type="Gene3D" id="3.55.50.30">
    <property type="match status" value="1"/>
</dbReference>
<keyword evidence="5" id="KW-0410">Iron transport</keyword>
<organism evidence="18 19">
    <name type="scientific">Acinetobacter qingfengensis</name>
    <dbReference type="NCBI Taxonomy" id="1262585"/>
    <lineage>
        <taxon>Bacteria</taxon>
        <taxon>Pseudomonadati</taxon>
        <taxon>Pseudomonadota</taxon>
        <taxon>Gammaproteobacteria</taxon>
        <taxon>Moraxellales</taxon>
        <taxon>Moraxellaceae</taxon>
        <taxon>Acinetobacter</taxon>
    </lineage>
</organism>
<dbReference type="PANTHER" id="PTHR32552">
    <property type="entry name" value="FERRICHROME IRON RECEPTOR-RELATED"/>
    <property type="match status" value="1"/>
</dbReference>
<keyword evidence="19" id="KW-1185">Reference proteome</keyword>
<evidence type="ECO:0000256" key="8">
    <source>
        <dbReference type="ARBA" id="ARBA00023004"/>
    </source>
</evidence>
<evidence type="ECO:0000256" key="5">
    <source>
        <dbReference type="ARBA" id="ARBA00022496"/>
    </source>
</evidence>
<evidence type="ECO:0000256" key="7">
    <source>
        <dbReference type="ARBA" id="ARBA00022729"/>
    </source>
</evidence>
<comment type="caution">
    <text evidence="18">The sequence shown here is derived from an EMBL/GenBank/DDBJ whole genome shotgun (WGS) entry which is preliminary data.</text>
</comment>
<keyword evidence="6 14" id="KW-0812">Transmembrane</keyword>
<dbReference type="EMBL" id="MKKK01000007">
    <property type="protein sequence ID" value="OEY97531.1"/>
    <property type="molecule type" value="Genomic_DNA"/>
</dbReference>
<dbReference type="Pfam" id="PF07660">
    <property type="entry name" value="STN"/>
    <property type="match status" value="1"/>
</dbReference>
<dbReference type="Pfam" id="PF07715">
    <property type="entry name" value="Plug"/>
    <property type="match status" value="1"/>
</dbReference>
<dbReference type="GO" id="GO:0038023">
    <property type="term" value="F:signaling receptor activity"/>
    <property type="evidence" value="ECO:0007669"/>
    <property type="project" value="InterPro"/>
</dbReference>
<keyword evidence="9" id="KW-0406">Ion transport</keyword>
<dbReference type="GO" id="GO:0015344">
    <property type="term" value="F:siderophore uptake transmembrane transporter activity"/>
    <property type="evidence" value="ECO:0007669"/>
    <property type="project" value="TreeGrafter"/>
</dbReference>
<keyword evidence="13 14" id="KW-0998">Cell outer membrane</keyword>
<comment type="similarity">
    <text evidence="2 14 16">Belongs to the TonB-dependent receptor family.</text>
</comment>
<dbReference type="STRING" id="1262585.BJI46_09250"/>